<dbReference type="InterPro" id="IPR025139">
    <property type="entry name" value="DUF4062"/>
</dbReference>
<comment type="caution">
    <text evidence="3">The sequence shown here is derived from an EMBL/GenBank/DDBJ whole genome shotgun (WGS) entry which is preliminary data.</text>
</comment>
<protein>
    <recommendedName>
        <fullName evidence="2">DUF4062 domain-containing protein</fullName>
    </recommendedName>
</protein>
<feature type="coiled-coil region" evidence="1">
    <location>
        <begin position="172"/>
        <end position="199"/>
    </location>
</feature>
<dbReference type="RefSeq" id="WP_344955809.1">
    <property type="nucleotide sequence ID" value="NZ_BAABCX010000001.1"/>
</dbReference>
<evidence type="ECO:0000259" key="2">
    <source>
        <dbReference type="Pfam" id="PF13271"/>
    </source>
</evidence>
<keyword evidence="4" id="KW-1185">Reference proteome</keyword>
<dbReference type="Proteomes" id="UP001500795">
    <property type="component" value="Unassembled WGS sequence"/>
</dbReference>
<reference evidence="4" key="1">
    <citation type="journal article" date="2019" name="Int. J. Syst. Evol. Microbiol.">
        <title>The Global Catalogue of Microorganisms (GCM) 10K type strain sequencing project: providing services to taxonomists for standard genome sequencing and annotation.</title>
        <authorList>
            <consortium name="The Broad Institute Genomics Platform"/>
            <consortium name="The Broad Institute Genome Sequencing Center for Infectious Disease"/>
            <person name="Wu L."/>
            <person name="Ma J."/>
        </authorList>
    </citation>
    <scope>NUCLEOTIDE SEQUENCE [LARGE SCALE GENOMIC DNA]</scope>
    <source>
        <strain evidence="4">JCM 17110</strain>
    </source>
</reference>
<gene>
    <name evidence="3" type="ORF">GCM10022394_12150</name>
</gene>
<evidence type="ECO:0000313" key="4">
    <source>
        <dbReference type="Proteomes" id="UP001500795"/>
    </source>
</evidence>
<evidence type="ECO:0000256" key="1">
    <source>
        <dbReference type="SAM" id="Coils"/>
    </source>
</evidence>
<accession>A0ABP6VHI6</accession>
<dbReference type="EMBL" id="BAABCX010000001">
    <property type="protein sequence ID" value="GAA3534164.1"/>
    <property type="molecule type" value="Genomic_DNA"/>
</dbReference>
<keyword evidence="1" id="KW-0175">Coiled coil</keyword>
<proteinExistence type="predicted"/>
<dbReference type="Pfam" id="PF13271">
    <property type="entry name" value="DUF4062"/>
    <property type="match status" value="1"/>
</dbReference>
<sequence length="243" mass="27198">MKVNMHTSHPSAFISSTFVDLYEDRTAIAEALKARGLNVNALDIRPASSQSSKNEILNGIKESDFVVLLIGDRFGSILKSMTGNETQSITWWEYTTALKMGKPIIAYFKNVDNDDPKSHDDKSDPLYKKKRLQFERFKQQVINRHNPSYYSDPYDLAVQLDESLISIYRAGVKDLCKKNSVLNSKINQLEAELSTLKSKTSSSPLSSSTNSVSGILGLGLDQQQLETDKQVQGLMDILGKRKT</sequence>
<organism evidence="3 4">
    <name type="scientific">Zobellella aerophila</name>
    <dbReference type="NCBI Taxonomy" id="870480"/>
    <lineage>
        <taxon>Bacteria</taxon>
        <taxon>Pseudomonadati</taxon>
        <taxon>Pseudomonadota</taxon>
        <taxon>Gammaproteobacteria</taxon>
        <taxon>Aeromonadales</taxon>
        <taxon>Aeromonadaceae</taxon>
        <taxon>Zobellella</taxon>
    </lineage>
</organism>
<name>A0ABP6VHI6_9GAMM</name>
<evidence type="ECO:0000313" key="3">
    <source>
        <dbReference type="EMBL" id="GAA3534164.1"/>
    </source>
</evidence>
<feature type="domain" description="DUF4062" evidence="2">
    <location>
        <begin position="13"/>
        <end position="97"/>
    </location>
</feature>